<name>A0A225UVN5_9STRA</name>
<dbReference type="Proteomes" id="UP000198211">
    <property type="component" value="Unassembled WGS sequence"/>
</dbReference>
<dbReference type="PANTHER" id="PTHR37069">
    <property type="entry name" value="DDE_TNP_1_7 DOMAIN-CONTAINING PROTEIN"/>
    <property type="match status" value="1"/>
</dbReference>
<evidence type="ECO:0000313" key="1">
    <source>
        <dbReference type="EMBL" id="OWY97505.1"/>
    </source>
</evidence>
<accession>A0A225UVN5</accession>
<feature type="non-terminal residue" evidence="1">
    <location>
        <position position="1"/>
    </location>
</feature>
<gene>
    <name evidence="1" type="ORF">PHMEG_00031946</name>
</gene>
<dbReference type="AlphaFoldDB" id="A0A225UVN5"/>
<proteinExistence type="predicted"/>
<dbReference type="EMBL" id="NBNE01010382">
    <property type="protein sequence ID" value="OWY97505.1"/>
    <property type="molecule type" value="Genomic_DNA"/>
</dbReference>
<keyword evidence="2" id="KW-1185">Reference proteome</keyword>
<evidence type="ECO:0000313" key="2">
    <source>
        <dbReference type="Proteomes" id="UP000198211"/>
    </source>
</evidence>
<reference evidence="2" key="1">
    <citation type="submission" date="2017-03" db="EMBL/GenBank/DDBJ databases">
        <title>Phytopthora megakarya and P. palmivora, two closely related causual agents of cacao black pod achieved similar genome size and gene model numbers by different mechanisms.</title>
        <authorList>
            <person name="Ali S."/>
            <person name="Shao J."/>
            <person name="Larry D.J."/>
            <person name="Kronmiller B."/>
            <person name="Shen D."/>
            <person name="Strem M.D."/>
            <person name="Melnick R.L."/>
            <person name="Guiltinan M.J."/>
            <person name="Tyler B.M."/>
            <person name="Meinhardt L.W."/>
            <person name="Bailey B.A."/>
        </authorList>
    </citation>
    <scope>NUCLEOTIDE SEQUENCE [LARGE SCALE GENOMIC DNA]</scope>
    <source>
        <strain evidence="2">zdho120</strain>
    </source>
</reference>
<organism evidence="1 2">
    <name type="scientific">Phytophthora megakarya</name>
    <dbReference type="NCBI Taxonomy" id="4795"/>
    <lineage>
        <taxon>Eukaryota</taxon>
        <taxon>Sar</taxon>
        <taxon>Stramenopiles</taxon>
        <taxon>Oomycota</taxon>
        <taxon>Peronosporomycetes</taxon>
        <taxon>Peronosporales</taxon>
        <taxon>Peronosporaceae</taxon>
        <taxon>Phytophthora</taxon>
    </lineage>
</organism>
<sequence length="176" mass="20303">LAGNLKNAVLHDVAASGWDDVVDPDIYEHMMSPYEPVNDTGSYPGLRQGYSGPTATVLRRGDSPVALFFYFMPTVLWQHIATCSNDYHREMLPRRVDDAYERYKKKQRRNSDLPRKTRRDVQQEMETMKPIMPHELCRFIGLLVARTIQPNREKLSNHKKLSNHWKETDVGAISCG</sequence>
<dbReference type="PANTHER" id="PTHR37069:SF2">
    <property type="entry name" value="PIGGYBAC TRANSPOSABLE ELEMENT-DERIVED PROTEIN DOMAIN-CONTAINING PROTEIN"/>
    <property type="match status" value="1"/>
</dbReference>
<comment type="caution">
    <text evidence="1">The sequence shown here is derived from an EMBL/GenBank/DDBJ whole genome shotgun (WGS) entry which is preliminary data.</text>
</comment>
<protein>
    <submittedName>
        <fullName evidence="1">Uncharacterized protein</fullName>
    </submittedName>
</protein>
<dbReference type="OrthoDB" id="129251at2759"/>